<evidence type="ECO:0000256" key="1">
    <source>
        <dbReference type="SAM" id="MobiDB-lite"/>
    </source>
</evidence>
<dbReference type="OrthoDB" id="2436459at2759"/>
<feature type="non-terminal residue" evidence="2">
    <location>
        <position position="1"/>
    </location>
</feature>
<keyword evidence="3" id="KW-1185">Reference proteome</keyword>
<dbReference type="Proteomes" id="UP000789405">
    <property type="component" value="Unassembled WGS sequence"/>
</dbReference>
<sequence>VLQPPDVSVNKPFKNGVRQRWEHWIDEGKKEISPNILVRSFEAARLTLNPDSSENDKMSQRLQAIVQAVAENRMNELNINELLDALPEDENESMMDVENQTDNEKNTTDETDDENAMDYEY</sequence>
<accession>A0A9N9PLC3</accession>
<feature type="compositionally biased region" description="Acidic residues" evidence="1">
    <location>
        <begin position="86"/>
        <end position="101"/>
    </location>
</feature>
<dbReference type="EMBL" id="CAJVPY010070894">
    <property type="protein sequence ID" value="CAG8828129.1"/>
    <property type="molecule type" value="Genomic_DNA"/>
</dbReference>
<proteinExistence type="predicted"/>
<organism evidence="2 3">
    <name type="scientific">Dentiscutata erythropus</name>
    <dbReference type="NCBI Taxonomy" id="1348616"/>
    <lineage>
        <taxon>Eukaryota</taxon>
        <taxon>Fungi</taxon>
        <taxon>Fungi incertae sedis</taxon>
        <taxon>Mucoromycota</taxon>
        <taxon>Glomeromycotina</taxon>
        <taxon>Glomeromycetes</taxon>
        <taxon>Diversisporales</taxon>
        <taxon>Gigasporaceae</taxon>
        <taxon>Dentiscutata</taxon>
    </lineage>
</organism>
<feature type="non-terminal residue" evidence="2">
    <location>
        <position position="121"/>
    </location>
</feature>
<name>A0A9N9PLC3_9GLOM</name>
<evidence type="ECO:0000313" key="3">
    <source>
        <dbReference type="Proteomes" id="UP000789405"/>
    </source>
</evidence>
<dbReference type="AlphaFoldDB" id="A0A9N9PLC3"/>
<protein>
    <submittedName>
        <fullName evidence="2">15068_t:CDS:1</fullName>
    </submittedName>
</protein>
<feature type="region of interest" description="Disordered" evidence="1">
    <location>
        <begin position="85"/>
        <end position="121"/>
    </location>
</feature>
<gene>
    <name evidence="2" type="ORF">DERYTH_LOCUS28427</name>
</gene>
<comment type="caution">
    <text evidence="2">The sequence shown here is derived from an EMBL/GenBank/DDBJ whole genome shotgun (WGS) entry which is preliminary data.</text>
</comment>
<evidence type="ECO:0000313" key="2">
    <source>
        <dbReference type="EMBL" id="CAG8828129.1"/>
    </source>
</evidence>
<feature type="compositionally biased region" description="Acidic residues" evidence="1">
    <location>
        <begin position="109"/>
        <end position="121"/>
    </location>
</feature>
<reference evidence="2" key="1">
    <citation type="submission" date="2021-06" db="EMBL/GenBank/DDBJ databases">
        <authorList>
            <person name="Kallberg Y."/>
            <person name="Tangrot J."/>
            <person name="Rosling A."/>
        </authorList>
    </citation>
    <scope>NUCLEOTIDE SEQUENCE</scope>
    <source>
        <strain evidence="2">MA453B</strain>
    </source>
</reference>